<dbReference type="EMBL" id="CAEY01000813">
    <property type="status" value="NOT_ANNOTATED_CDS"/>
    <property type="molecule type" value="Genomic_DNA"/>
</dbReference>
<dbReference type="AlphaFoldDB" id="T1JWI4"/>
<protein>
    <submittedName>
        <fullName evidence="1">Uncharacterized protein</fullName>
    </submittedName>
</protein>
<evidence type="ECO:0000313" key="2">
    <source>
        <dbReference type="Proteomes" id="UP000015104"/>
    </source>
</evidence>
<dbReference type="HOGENOM" id="CLU_2429896_0_0_1"/>
<organism evidence="1 2">
    <name type="scientific">Tetranychus urticae</name>
    <name type="common">Two-spotted spider mite</name>
    <dbReference type="NCBI Taxonomy" id="32264"/>
    <lineage>
        <taxon>Eukaryota</taxon>
        <taxon>Metazoa</taxon>
        <taxon>Ecdysozoa</taxon>
        <taxon>Arthropoda</taxon>
        <taxon>Chelicerata</taxon>
        <taxon>Arachnida</taxon>
        <taxon>Acari</taxon>
        <taxon>Acariformes</taxon>
        <taxon>Trombidiformes</taxon>
        <taxon>Prostigmata</taxon>
        <taxon>Eleutherengona</taxon>
        <taxon>Raphignathae</taxon>
        <taxon>Tetranychoidea</taxon>
        <taxon>Tetranychidae</taxon>
        <taxon>Tetranychus</taxon>
    </lineage>
</organism>
<keyword evidence="2" id="KW-1185">Reference proteome</keyword>
<dbReference type="Proteomes" id="UP000015104">
    <property type="component" value="Unassembled WGS sequence"/>
</dbReference>
<evidence type="ECO:0000313" key="1">
    <source>
        <dbReference type="EnsemblMetazoa" id="tetur02g08390.1"/>
    </source>
</evidence>
<name>T1JWI4_TETUR</name>
<sequence>MYLLVSSYESRTDGPTYVTTRDANIIPKLKALRIIEEPLKFTNYNCYNYKFEYPDICVLDWFQLLGYRVQTMAMTYDPGVACIKHIWTMYV</sequence>
<accession>T1JWI4</accession>
<reference evidence="2" key="1">
    <citation type="submission" date="2011-08" db="EMBL/GenBank/DDBJ databases">
        <authorList>
            <person name="Rombauts S."/>
        </authorList>
    </citation>
    <scope>NUCLEOTIDE SEQUENCE</scope>
    <source>
        <strain evidence="2">London</strain>
    </source>
</reference>
<dbReference type="EnsemblMetazoa" id="tetur02g08390.1">
    <property type="protein sequence ID" value="tetur02g08390.1"/>
    <property type="gene ID" value="tetur02g08390"/>
</dbReference>
<proteinExistence type="predicted"/>
<reference evidence="1" key="2">
    <citation type="submission" date="2015-06" db="UniProtKB">
        <authorList>
            <consortium name="EnsemblMetazoa"/>
        </authorList>
    </citation>
    <scope>IDENTIFICATION</scope>
</reference>